<dbReference type="InterPro" id="IPR011050">
    <property type="entry name" value="Pectin_lyase_fold/virulence"/>
</dbReference>
<evidence type="ECO:0000313" key="3">
    <source>
        <dbReference type="Proteomes" id="UP000038200"/>
    </source>
</evidence>
<proteinExistence type="predicted"/>
<dbReference type="PROSITE" id="PS51257">
    <property type="entry name" value="PROKAR_LIPOPROTEIN"/>
    <property type="match status" value="1"/>
</dbReference>
<feature type="region of interest" description="Disordered" evidence="1">
    <location>
        <begin position="255"/>
        <end position="276"/>
    </location>
</feature>
<dbReference type="AlphaFoldDB" id="A0A0B7IDZ2"/>
<dbReference type="RefSeq" id="WP_042005344.1">
    <property type="nucleotide sequence ID" value="NZ_CDOL01000006.1"/>
</dbReference>
<dbReference type="STRING" id="1848903.CCAND38_450032"/>
<dbReference type="PANTHER" id="PTHR41339:SF1">
    <property type="entry name" value="SECRETED PROTEIN"/>
    <property type="match status" value="1"/>
</dbReference>
<name>A0A0B7IDZ2_9FLAO</name>
<dbReference type="SUPFAM" id="SSF51126">
    <property type="entry name" value="Pectin lyase-like"/>
    <property type="match status" value="1"/>
</dbReference>
<dbReference type="Proteomes" id="UP000038200">
    <property type="component" value="Unassembled WGS sequence"/>
</dbReference>
<gene>
    <name evidence="2" type="ORF">CCAND93_1030005</name>
</gene>
<sequence length="391" mass="41643">MKTKTFKIGTLIALTGLTLISCNKSDKEEETPLENTYLKGEVTQNRTLDASKTYILDGSLIVKDGAVLNIPAGTVIKANKGFDKYILVLQGGKLNIQGTAENPVKMTANAPQGTAKAGYWGGLIINGKARLSGDWTAGVPQGSTEIDSSIPYGGTMDNDNSGTIQYLILEYTGARSNADVEHNGLTLNGVGSGTTVENVYVYECADDGIEFFGGSVSVKNLLCVNTDDDMFDMTQGWNGTLENCYGLWQGDFSSSESDPRGVEADGNLDGANPTHTHQSDFTIKNMTIDLKIAKSTDVAKVMQDVIKVRRGAKATIDNVLVKGTGQVIDLVDLKDGKGGGVATVSFTNSLTTAISGKESNMDADNINSQITIKDSNKGCSTSIFGWTKYNF</sequence>
<evidence type="ECO:0008006" key="4">
    <source>
        <dbReference type="Google" id="ProtNLM"/>
    </source>
</evidence>
<organism evidence="2 3">
    <name type="scientific">Capnocytophaga canis</name>
    <dbReference type="NCBI Taxonomy" id="1848903"/>
    <lineage>
        <taxon>Bacteria</taxon>
        <taxon>Pseudomonadati</taxon>
        <taxon>Bacteroidota</taxon>
        <taxon>Flavobacteriia</taxon>
        <taxon>Flavobacteriales</taxon>
        <taxon>Flavobacteriaceae</taxon>
        <taxon>Capnocytophaga</taxon>
    </lineage>
</organism>
<protein>
    <recommendedName>
        <fullName evidence="4">Lipoprotein</fullName>
    </recommendedName>
</protein>
<dbReference type="PANTHER" id="PTHR41339">
    <property type="entry name" value="LIPL48"/>
    <property type="match status" value="1"/>
</dbReference>
<accession>A0A0B7IDZ2</accession>
<dbReference type="OrthoDB" id="1521716at2"/>
<dbReference type="EMBL" id="CDOL01000006">
    <property type="protein sequence ID" value="CEN50131.1"/>
    <property type="molecule type" value="Genomic_DNA"/>
</dbReference>
<evidence type="ECO:0000313" key="2">
    <source>
        <dbReference type="EMBL" id="CEN50131.1"/>
    </source>
</evidence>
<evidence type="ECO:0000256" key="1">
    <source>
        <dbReference type="SAM" id="MobiDB-lite"/>
    </source>
</evidence>
<reference evidence="2 3" key="1">
    <citation type="submission" date="2015-01" db="EMBL/GenBank/DDBJ databases">
        <authorList>
            <person name="Xiang T."/>
            <person name="Song Y."/>
            <person name="Huang L."/>
            <person name="Wang B."/>
            <person name="Wu P."/>
        </authorList>
    </citation>
    <scope>NUCLEOTIDE SEQUENCE [LARGE SCALE GENOMIC DNA]</scope>
    <source>
        <strain evidence="2 3">CcD93</strain>
    </source>
</reference>